<evidence type="ECO:0000256" key="5">
    <source>
        <dbReference type="ARBA" id="ARBA00022989"/>
    </source>
</evidence>
<dbReference type="GO" id="GO:0005216">
    <property type="term" value="F:monoatomic ion channel activity"/>
    <property type="evidence" value="ECO:0007669"/>
    <property type="project" value="InterPro"/>
</dbReference>
<dbReference type="EMBL" id="JAHRHJ020000008">
    <property type="protein sequence ID" value="KAH9304065.1"/>
    <property type="molecule type" value="Genomic_DNA"/>
</dbReference>
<dbReference type="SUPFAM" id="SSF81324">
    <property type="entry name" value="Voltage-gated potassium channels"/>
    <property type="match status" value="2"/>
</dbReference>
<evidence type="ECO:0000256" key="4">
    <source>
        <dbReference type="ARBA" id="ARBA00022692"/>
    </source>
</evidence>
<feature type="transmembrane region" description="Helical" evidence="10">
    <location>
        <begin position="76"/>
        <end position="94"/>
    </location>
</feature>
<comment type="similarity">
    <text evidence="3">Belongs to the cyclic nucleotide-gated cation channel (TC 1.A.1.5) family.</text>
</comment>
<dbReference type="Gene3D" id="1.10.287.630">
    <property type="entry name" value="Helix hairpin bin"/>
    <property type="match status" value="1"/>
</dbReference>
<feature type="transmembrane region" description="Helical" evidence="10">
    <location>
        <begin position="506"/>
        <end position="523"/>
    </location>
</feature>
<evidence type="ECO:0000256" key="2">
    <source>
        <dbReference type="ARBA" id="ARBA00004308"/>
    </source>
</evidence>
<feature type="transmembrane region" description="Helical" evidence="10">
    <location>
        <begin position="109"/>
        <end position="127"/>
    </location>
</feature>
<keyword evidence="7" id="KW-0813">Transport</keyword>
<sequence length="605" mass="70787">MTSSFMHSRFDHDSDNQPSTQRKKDEVKKAAFQRPTCRYLNKSDKESKVFVEECTDQLRRRILDPRTELVQRWNKIFLISSLVSLFLIPLYFYMSSFRRSDACMQIDKPLAITVTVLHSITDLFYILHMIVKFRTAYVAPSSRVFGKGDLVVDPTQIAKRYFRTDFFLDLTALLPLPQMMRILMEHHKLWKFDEEEEETRKFKVGLPKFKELLLEEERHDYETDLAPVESVVFMDIELVCAVLRLRRRMTAMDKFRGIIVKERMKRNVNARSKSCKIVISVNSETENVVLQNACFLNLYISKFTPVPFLKFGRKLLIWLIIPALRSSKADHTKNFLALIVLFQYLPRLLVIFPLTSENARTTGVVTKTAWAAAAYNLLLYMIASHVLGASWYFLATERQNTCWLDECRKENGTSDLPKCQLEFLDCESLSPAREKWMNITSVLKNCNASDKGINFQYGIYGDAWTSGIVSSKFIEKYFYCFWWGLKNLSSLGQNPTTSTSIGETSFGILIIIVGLVLFAHLIGNMQTSLRSLTVRLDEWRIKRRDTEEWMRHRQLPEDLCERVQHYVQYKWIATRGVNEETLLRSLPKDLRRDIQRHLCLNLVRR</sequence>
<dbReference type="Pfam" id="PF00520">
    <property type="entry name" value="Ion_trans"/>
    <property type="match status" value="1"/>
</dbReference>
<keyword evidence="8" id="KW-0407">Ion channel</keyword>
<accession>A0AA38CP43</accession>
<organism evidence="12 13">
    <name type="scientific">Taxus chinensis</name>
    <name type="common">Chinese yew</name>
    <name type="synonym">Taxus wallichiana var. chinensis</name>
    <dbReference type="NCBI Taxonomy" id="29808"/>
    <lineage>
        <taxon>Eukaryota</taxon>
        <taxon>Viridiplantae</taxon>
        <taxon>Streptophyta</taxon>
        <taxon>Embryophyta</taxon>
        <taxon>Tracheophyta</taxon>
        <taxon>Spermatophyta</taxon>
        <taxon>Pinopsida</taxon>
        <taxon>Pinidae</taxon>
        <taxon>Conifers II</taxon>
        <taxon>Cupressales</taxon>
        <taxon>Taxaceae</taxon>
        <taxon>Taxus</taxon>
    </lineage>
</organism>
<keyword evidence="13" id="KW-1185">Reference proteome</keyword>
<evidence type="ECO:0000313" key="12">
    <source>
        <dbReference type="EMBL" id="KAH9304065.1"/>
    </source>
</evidence>
<evidence type="ECO:0000256" key="10">
    <source>
        <dbReference type="SAM" id="Phobius"/>
    </source>
</evidence>
<evidence type="ECO:0000259" key="11">
    <source>
        <dbReference type="Pfam" id="PF00520"/>
    </source>
</evidence>
<comment type="subcellular location">
    <subcellularLocation>
        <location evidence="2">Endomembrane system</location>
    </subcellularLocation>
    <subcellularLocation>
        <location evidence="1">Membrane</location>
        <topology evidence="1">Multi-pass membrane protein</topology>
    </subcellularLocation>
</comment>
<reference evidence="12 13" key="1">
    <citation type="journal article" date="2021" name="Nat. Plants">
        <title>The Taxus genome provides insights into paclitaxel biosynthesis.</title>
        <authorList>
            <person name="Xiong X."/>
            <person name="Gou J."/>
            <person name="Liao Q."/>
            <person name="Li Y."/>
            <person name="Zhou Q."/>
            <person name="Bi G."/>
            <person name="Li C."/>
            <person name="Du R."/>
            <person name="Wang X."/>
            <person name="Sun T."/>
            <person name="Guo L."/>
            <person name="Liang H."/>
            <person name="Lu P."/>
            <person name="Wu Y."/>
            <person name="Zhang Z."/>
            <person name="Ro D.K."/>
            <person name="Shang Y."/>
            <person name="Huang S."/>
            <person name="Yan J."/>
        </authorList>
    </citation>
    <scope>NUCLEOTIDE SEQUENCE [LARGE SCALE GENOMIC DNA]</scope>
    <source>
        <strain evidence="12">Ta-2019</strain>
    </source>
</reference>
<evidence type="ECO:0000256" key="6">
    <source>
        <dbReference type="ARBA" id="ARBA00023136"/>
    </source>
</evidence>
<comment type="caution">
    <text evidence="12">The sequence shown here is derived from an EMBL/GenBank/DDBJ whole genome shotgun (WGS) entry which is preliminary data.</text>
</comment>
<dbReference type="FunFam" id="1.10.287.630:FF:000003">
    <property type="entry name" value="Cyclic nucleotide-gated ion channel 1"/>
    <property type="match status" value="1"/>
</dbReference>
<dbReference type="GO" id="GO:0012505">
    <property type="term" value="C:endomembrane system"/>
    <property type="evidence" value="ECO:0007669"/>
    <property type="project" value="UniProtKB-SubCell"/>
</dbReference>
<keyword evidence="5 10" id="KW-1133">Transmembrane helix</keyword>
<dbReference type="PANTHER" id="PTHR45651">
    <property type="entry name" value="CYCLIC NUCLEOTIDE-GATED ION CHANNEL 15-RELATED-RELATED"/>
    <property type="match status" value="1"/>
</dbReference>
<evidence type="ECO:0000256" key="1">
    <source>
        <dbReference type="ARBA" id="ARBA00004141"/>
    </source>
</evidence>
<keyword evidence="7" id="KW-1071">Ligand-gated ion channel</keyword>
<feature type="domain" description="Ion transport" evidence="11">
    <location>
        <begin position="333"/>
        <end position="534"/>
    </location>
</feature>
<dbReference type="PANTHER" id="PTHR45651:SF9">
    <property type="entry name" value="CYCLIC NUCLEOTIDE-GATED ION CHANNEL 14-RELATED"/>
    <property type="match status" value="1"/>
</dbReference>
<dbReference type="AlphaFoldDB" id="A0AA38CP43"/>
<evidence type="ECO:0000313" key="13">
    <source>
        <dbReference type="Proteomes" id="UP000824469"/>
    </source>
</evidence>
<protein>
    <recommendedName>
        <fullName evidence="11">Ion transport domain-containing protein</fullName>
    </recommendedName>
</protein>
<proteinExistence type="inferred from homology"/>
<keyword evidence="6 10" id="KW-0472">Membrane</keyword>
<feature type="non-terminal residue" evidence="12">
    <location>
        <position position="605"/>
    </location>
</feature>
<dbReference type="Proteomes" id="UP000824469">
    <property type="component" value="Unassembled WGS sequence"/>
</dbReference>
<evidence type="ECO:0000256" key="9">
    <source>
        <dbReference type="SAM" id="MobiDB-lite"/>
    </source>
</evidence>
<keyword evidence="4 10" id="KW-0812">Transmembrane</keyword>
<dbReference type="InterPro" id="IPR005821">
    <property type="entry name" value="Ion_trans_dom"/>
</dbReference>
<dbReference type="Gene3D" id="1.10.287.70">
    <property type="match status" value="1"/>
</dbReference>
<feature type="region of interest" description="Disordered" evidence="9">
    <location>
        <begin position="1"/>
        <end position="30"/>
    </location>
</feature>
<evidence type="ECO:0000256" key="3">
    <source>
        <dbReference type="ARBA" id="ARBA00010486"/>
    </source>
</evidence>
<name>A0AA38CP43_TAXCH</name>
<evidence type="ECO:0000256" key="8">
    <source>
        <dbReference type="ARBA" id="ARBA00023303"/>
    </source>
</evidence>
<feature type="transmembrane region" description="Helical" evidence="10">
    <location>
        <begin position="335"/>
        <end position="354"/>
    </location>
</feature>
<evidence type="ECO:0000256" key="7">
    <source>
        <dbReference type="ARBA" id="ARBA00023286"/>
    </source>
</evidence>
<dbReference type="GO" id="GO:0016020">
    <property type="term" value="C:membrane"/>
    <property type="evidence" value="ECO:0007669"/>
    <property type="project" value="UniProtKB-SubCell"/>
</dbReference>
<gene>
    <name evidence="12" type="ORF">KI387_008469</name>
</gene>
<keyword evidence="7" id="KW-0406">Ion transport</keyword>
<feature type="transmembrane region" description="Helical" evidence="10">
    <location>
        <begin position="374"/>
        <end position="394"/>
    </location>
</feature>